<dbReference type="Proteomes" id="UP000022835">
    <property type="component" value="Unassembled WGS sequence"/>
</dbReference>
<dbReference type="NCBIfam" id="NF047719">
    <property type="entry name" value="SCO6745_fam_HTH"/>
    <property type="match status" value="1"/>
</dbReference>
<dbReference type="OrthoDB" id="157052at2"/>
<dbReference type="Pfam" id="PF21863">
    <property type="entry name" value="HTH_67"/>
    <property type="match status" value="1"/>
</dbReference>
<evidence type="ECO:0000313" key="2">
    <source>
        <dbReference type="Proteomes" id="UP000022835"/>
    </source>
</evidence>
<accession>A0A064CUT0</accession>
<name>A0A064CUT0_9MYCO</name>
<organism evidence="1 2">
    <name type="scientific">Mycolicibacterium aromaticivorans JS19b1 = JCM 16368</name>
    <dbReference type="NCBI Taxonomy" id="1440774"/>
    <lineage>
        <taxon>Bacteria</taxon>
        <taxon>Bacillati</taxon>
        <taxon>Actinomycetota</taxon>
        <taxon>Actinomycetes</taxon>
        <taxon>Mycobacteriales</taxon>
        <taxon>Mycobacteriaceae</taxon>
        <taxon>Mycolicibacterium</taxon>
    </lineage>
</organism>
<dbReference type="STRING" id="1440774.Y900_026905"/>
<sequence>MSRTPALARRFFDRYEPVHGITYFAPGVRSAFDAMGFVGFWRGYFAGRSAPLGQVPVELVTATFYNFSTERVAKAIPAIWDVAAPEEMVRVRQDTAVAALQGYGLSDDTPGVAEAAELAGLAAKTAPLDGRPLFAANRALPWPDTPLAALWHAATLLREHRGDGHIAVLVSEGITGRESNVFHVGAGAVPADFIKRSRDYSDDEWDSCVRSLQERGLLTAAGALTEDGRAVKEHIEVRTDSLSLPALAALDDDSVERLFRALTPITRKVVAGGDLPAVTPMALRRDELDDDSPHL</sequence>
<keyword evidence="2" id="KW-1185">Reference proteome</keyword>
<dbReference type="InterPro" id="IPR054058">
    <property type="entry name" value="HTH_67"/>
</dbReference>
<gene>
    <name evidence="1" type="ORF">Y900_026905</name>
</gene>
<evidence type="ECO:0000313" key="1">
    <source>
        <dbReference type="EMBL" id="KDF02469.1"/>
    </source>
</evidence>
<protein>
    <submittedName>
        <fullName evidence="1">SalK</fullName>
    </submittedName>
</protein>
<dbReference type="eggNOG" id="COG1846">
    <property type="taxonomic scope" value="Bacteria"/>
</dbReference>
<comment type="caution">
    <text evidence="1">The sequence shown here is derived from an EMBL/GenBank/DDBJ whole genome shotgun (WGS) entry which is preliminary data.</text>
</comment>
<reference evidence="1" key="1">
    <citation type="submission" date="2014-05" db="EMBL/GenBank/DDBJ databases">
        <title>Genome sequence of Mycobacterium aromaticivorans strain JS19b1T (= DSM 45407T).</title>
        <authorList>
            <person name="Kwak Y."/>
            <person name="Park G.-S."/>
            <person name="Li Q.X."/>
            <person name="Lee S.-E."/>
            <person name="Shin J.-H."/>
        </authorList>
    </citation>
    <scope>NUCLEOTIDE SEQUENCE [LARGE SCALE GENOMIC DNA]</scope>
    <source>
        <strain evidence="1">JS19b1</strain>
    </source>
</reference>
<dbReference type="AlphaFoldDB" id="A0A064CUT0"/>
<proteinExistence type="predicted"/>
<dbReference type="EMBL" id="JALN02000001">
    <property type="protein sequence ID" value="KDF02469.1"/>
    <property type="molecule type" value="Genomic_DNA"/>
</dbReference>
<dbReference type="RefSeq" id="WP_036345362.1">
    <property type="nucleotide sequence ID" value="NZ_JALN02000001.1"/>
</dbReference>